<evidence type="ECO:0000256" key="6">
    <source>
        <dbReference type="ARBA" id="ARBA00022989"/>
    </source>
</evidence>
<feature type="transmembrane region" description="Helical" evidence="8">
    <location>
        <begin position="128"/>
        <end position="148"/>
    </location>
</feature>
<reference evidence="9" key="1">
    <citation type="journal article" date="2020" name="mSystems">
        <title>Genome- and Community-Level Interaction Insights into Carbon Utilization and Element Cycling Functions of Hydrothermarchaeota in Hydrothermal Sediment.</title>
        <authorList>
            <person name="Zhou Z."/>
            <person name="Liu Y."/>
            <person name="Xu W."/>
            <person name="Pan J."/>
            <person name="Luo Z.H."/>
            <person name="Li M."/>
        </authorList>
    </citation>
    <scope>NUCLEOTIDE SEQUENCE [LARGE SCALE GENOMIC DNA]</scope>
    <source>
        <strain evidence="9">SpSt-855</strain>
    </source>
</reference>
<feature type="transmembrane region" description="Helical" evidence="8">
    <location>
        <begin position="154"/>
        <end position="175"/>
    </location>
</feature>
<dbReference type="EMBL" id="DTKL01000014">
    <property type="protein sequence ID" value="HGY93400.1"/>
    <property type="molecule type" value="Genomic_DNA"/>
</dbReference>
<sequence length="560" mass="62220">MPSSAKSRTSTEITPEAQLRQETMFVGLLAALASVLAFAYCYPRGMLLLYGDAVAHLGIARRLTDSLDPGIRQLGSVWLPFPHLLMAPFAMKTSWWQNGMAGAIPSMCCYILSVMALYRLARLWLRPMAAVVAVLFYGLNPGLLYMQTTAMGEPVYLALMISGILFVAEAHRALVQKDFPFAARRICWATLVFMGAVFTRYDGWILAFLAWIVVCVVMARAHAWKTSAGGAFLMMTALLGASPFLWFLWNARQFGDWLYFMRGPYSAHAIELRTTPPGAHHYPGWHNPWIANLYYLKCSTLGMVPNLFTWVLFWLAVVGTLAAIYLWGRKQLIPALVLLWMPVPFYAWSVAYGSVPIFMPVWGPNSWYNTRYGMEMLPAYALFLAFLVAAAMIALERKRPALAPLVALAAICLALVDASAEMRATPLVLKEAEVNARTRIPFERAYARALNQLPPYGKILAYTSDHVGAFERAAIPLRRTINESDGTAWQKALQEPALAAPFVIAEDGGPVRKAVQRELATHPGALKSLMVVCSTGQPCVHIYRSTRVGLDGSIITKMWH</sequence>
<feature type="transmembrane region" description="Helical" evidence="8">
    <location>
        <begin position="335"/>
        <end position="357"/>
    </location>
</feature>
<feature type="transmembrane region" description="Helical" evidence="8">
    <location>
        <begin position="377"/>
        <end position="395"/>
    </location>
</feature>
<evidence type="ECO:0000256" key="3">
    <source>
        <dbReference type="ARBA" id="ARBA00022676"/>
    </source>
</evidence>
<dbReference type="PANTHER" id="PTHR33908:SF11">
    <property type="entry name" value="MEMBRANE PROTEIN"/>
    <property type="match status" value="1"/>
</dbReference>
<dbReference type="GO" id="GO:0009103">
    <property type="term" value="P:lipopolysaccharide biosynthetic process"/>
    <property type="evidence" value="ECO:0007669"/>
    <property type="project" value="UniProtKB-ARBA"/>
</dbReference>
<protein>
    <recommendedName>
        <fullName evidence="10">Glycosyltransferase RgtA/B/C/D-like domain-containing protein</fullName>
    </recommendedName>
</protein>
<accession>A0A7V4XR72</accession>
<feature type="transmembrane region" description="Helical" evidence="8">
    <location>
        <begin position="182"/>
        <end position="198"/>
    </location>
</feature>
<keyword evidence="6 8" id="KW-1133">Transmembrane helix</keyword>
<evidence type="ECO:0008006" key="10">
    <source>
        <dbReference type="Google" id="ProtNLM"/>
    </source>
</evidence>
<keyword evidence="7 8" id="KW-0472">Membrane</keyword>
<name>A0A7V4XR72_9BACT</name>
<feature type="transmembrane region" description="Helical" evidence="8">
    <location>
        <begin position="307"/>
        <end position="328"/>
    </location>
</feature>
<evidence type="ECO:0000256" key="1">
    <source>
        <dbReference type="ARBA" id="ARBA00004651"/>
    </source>
</evidence>
<dbReference type="GO" id="GO:0016763">
    <property type="term" value="F:pentosyltransferase activity"/>
    <property type="evidence" value="ECO:0007669"/>
    <property type="project" value="TreeGrafter"/>
</dbReference>
<organism evidence="9">
    <name type="scientific">Acidobacterium capsulatum</name>
    <dbReference type="NCBI Taxonomy" id="33075"/>
    <lineage>
        <taxon>Bacteria</taxon>
        <taxon>Pseudomonadati</taxon>
        <taxon>Acidobacteriota</taxon>
        <taxon>Terriglobia</taxon>
        <taxon>Terriglobales</taxon>
        <taxon>Acidobacteriaceae</taxon>
        <taxon>Acidobacterium</taxon>
    </lineage>
</organism>
<feature type="transmembrane region" description="Helical" evidence="8">
    <location>
        <begin position="103"/>
        <end position="121"/>
    </location>
</feature>
<keyword evidence="4" id="KW-0808">Transferase</keyword>
<feature type="transmembrane region" description="Helical" evidence="8">
    <location>
        <begin position="230"/>
        <end position="249"/>
    </location>
</feature>
<evidence type="ECO:0000256" key="4">
    <source>
        <dbReference type="ARBA" id="ARBA00022679"/>
    </source>
</evidence>
<keyword evidence="5 8" id="KW-0812">Transmembrane</keyword>
<comment type="subcellular location">
    <subcellularLocation>
        <location evidence="1">Cell membrane</location>
        <topology evidence="1">Multi-pass membrane protein</topology>
    </subcellularLocation>
</comment>
<feature type="transmembrane region" description="Helical" evidence="8">
    <location>
        <begin position="402"/>
        <end position="420"/>
    </location>
</feature>
<dbReference type="GO" id="GO:0005886">
    <property type="term" value="C:plasma membrane"/>
    <property type="evidence" value="ECO:0007669"/>
    <property type="project" value="UniProtKB-SubCell"/>
</dbReference>
<comment type="caution">
    <text evidence="9">The sequence shown here is derived from an EMBL/GenBank/DDBJ whole genome shotgun (WGS) entry which is preliminary data.</text>
</comment>
<keyword evidence="3" id="KW-0328">Glycosyltransferase</keyword>
<evidence type="ECO:0000256" key="7">
    <source>
        <dbReference type="ARBA" id="ARBA00023136"/>
    </source>
</evidence>
<proteinExistence type="predicted"/>
<evidence type="ECO:0000256" key="5">
    <source>
        <dbReference type="ARBA" id="ARBA00022692"/>
    </source>
</evidence>
<dbReference type="PANTHER" id="PTHR33908">
    <property type="entry name" value="MANNOSYLTRANSFERASE YKCB-RELATED"/>
    <property type="match status" value="1"/>
</dbReference>
<feature type="transmembrane region" description="Helical" evidence="8">
    <location>
        <begin position="204"/>
        <end position="223"/>
    </location>
</feature>
<keyword evidence="2" id="KW-1003">Cell membrane</keyword>
<evidence type="ECO:0000256" key="8">
    <source>
        <dbReference type="SAM" id="Phobius"/>
    </source>
</evidence>
<dbReference type="AlphaFoldDB" id="A0A7V4XR72"/>
<gene>
    <name evidence="9" type="ORF">ENW50_01725</name>
</gene>
<evidence type="ECO:0000313" key="9">
    <source>
        <dbReference type="EMBL" id="HGY93400.1"/>
    </source>
</evidence>
<feature type="transmembrane region" description="Helical" evidence="8">
    <location>
        <begin position="24"/>
        <end position="42"/>
    </location>
</feature>
<evidence type="ECO:0000256" key="2">
    <source>
        <dbReference type="ARBA" id="ARBA00022475"/>
    </source>
</evidence>
<dbReference type="InterPro" id="IPR050297">
    <property type="entry name" value="LipidA_mod_glycosyltrf_83"/>
</dbReference>